<feature type="compositionally biased region" description="Basic and acidic residues" evidence="2">
    <location>
        <begin position="546"/>
        <end position="556"/>
    </location>
</feature>
<dbReference type="OrthoDB" id="2404674at2759"/>
<evidence type="ECO:0000313" key="6">
    <source>
        <dbReference type="Proteomes" id="UP000022910"/>
    </source>
</evidence>
<dbReference type="EMBL" id="JEMT01016262">
    <property type="protein sequence ID" value="EXX71102.1"/>
    <property type="molecule type" value="Genomic_DNA"/>
</dbReference>
<sequence>MTFCFIIFITFLFPFVSAQLPDDDYSLDAFSGYFDILIGFLVPFLVFIIVDYDYDDEGSKPIAQLARSLIYFLIIGLQQEIAYAFSPDNVSSHVKILQHIVISLLLIGIIGEFILLIKSRGAKTESSSDNEEEEERIESLKRHIRKLLQGFKRTLEQSIKTQIQNLKQTLEENFNIKIQTLEEKFNNKYEILVKSINKHFQILVENIENRFQTLVESINKQLENLKEDLEKQIETLKKSIDKQIEALKEKFEKQFKEQTQSLEKLRNEYEQKVKTLEERVKNLEGKEDQSQQRIICQSINKIESRNALMPMQYISSTNAIRSMKHIIEKGESLKMQKMTADLEEKENLIYGERSIHVGNTSTNSKSKTQKMVNKINEFLDFTNFIRLGFLLDYLGLILFIISIGFLLNDLKGSITRSFILTIIITVSITFFFQFMILIIAYSRKNLKRYIKEHQQSYSNIFPKYHAHITIANDLITTNVLYLPSLINYFLLQTPGIFNKIFLNLTALFVSSWIVLTYKTVLNNEGMKEEGGKEPETMDELNEEMEEGKKESDHENV</sequence>
<keyword evidence="1" id="KW-0175">Coiled coil</keyword>
<evidence type="ECO:0000256" key="2">
    <source>
        <dbReference type="SAM" id="MobiDB-lite"/>
    </source>
</evidence>
<dbReference type="InterPro" id="IPR050163">
    <property type="entry name" value="Apolipoprotein_A1/A4/E"/>
</dbReference>
<feature type="compositionally biased region" description="Basic and acidic residues" evidence="2">
    <location>
        <begin position="526"/>
        <end position="535"/>
    </location>
</feature>
<name>A0A015JNJ6_RHIIW</name>
<feature type="region of interest" description="Disordered" evidence="2">
    <location>
        <begin position="526"/>
        <end position="556"/>
    </location>
</feature>
<evidence type="ECO:0000256" key="3">
    <source>
        <dbReference type="SAM" id="Phobius"/>
    </source>
</evidence>
<feature type="transmembrane region" description="Helical" evidence="3">
    <location>
        <begin position="66"/>
        <end position="85"/>
    </location>
</feature>
<feature type="signal peptide" evidence="4">
    <location>
        <begin position="1"/>
        <end position="18"/>
    </location>
</feature>
<evidence type="ECO:0000313" key="5">
    <source>
        <dbReference type="EMBL" id="EXX71102.1"/>
    </source>
</evidence>
<feature type="coiled-coil region" evidence="1">
    <location>
        <begin position="204"/>
        <end position="293"/>
    </location>
</feature>
<keyword evidence="3" id="KW-1133">Transmembrane helix</keyword>
<feature type="compositionally biased region" description="Acidic residues" evidence="2">
    <location>
        <begin position="536"/>
        <end position="545"/>
    </location>
</feature>
<feature type="transmembrane region" description="Helical" evidence="3">
    <location>
        <begin position="470"/>
        <end position="490"/>
    </location>
</feature>
<keyword evidence="4" id="KW-0732">Signal</keyword>
<dbReference type="Gene3D" id="1.20.120.20">
    <property type="entry name" value="Apolipoprotein"/>
    <property type="match status" value="1"/>
</dbReference>
<dbReference type="AlphaFoldDB" id="A0A015JNJ6"/>
<organism evidence="5 6">
    <name type="scientific">Rhizophagus irregularis (strain DAOM 197198w)</name>
    <name type="common">Glomus intraradices</name>
    <dbReference type="NCBI Taxonomy" id="1432141"/>
    <lineage>
        <taxon>Eukaryota</taxon>
        <taxon>Fungi</taxon>
        <taxon>Fungi incertae sedis</taxon>
        <taxon>Mucoromycota</taxon>
        <taxon>Glomeromycotina</taxon>
        <taxon>Glomeromycetes</taxon>
        <taxon>Glomerales</taxon>
        <taxon>Glomeraceae</taxon>
        <taxon>Rhizophagus</taxon>
    </lineage>
</organism>
<keyword evidence="6" id="KW-1185">Reference proteome</keyword>
<protein>
    <submittedName>
        <fullName evidence="5">Uncharacterized protein</fullName>
    </submittedName>
</protein>
<feature type="transmembrane region" description="Helical" evidence="3">
    <location>
        <begin position="384"/>
        <end position="406"/>
    </location>
</feature>
<feature type="transmembrane region" description="Helical" evidence="3">
    <location>
        <begin position="97"/>
        <end position="117"/>
    </location>
</feature>
<feature type="transmembrane region" description="Helical" evidence="3">
    <location>
        <begin position="496"/>
        <end position="517"/>
    </location>
</feature>
<evidence type="ECO:0000256" key="1">
    <source>
        <dbReference type="SAM" id="Coils"/>
    </source>
</evidence>
<dbReference type="Proteomes" id="UP000022910">
    <property type="component" value="Unassembled WGS sequence"/>
</dbReference>
<dbReference type="HOGENOM" id="CLU_546457_0_0_1"/>
<feature type="transmembrane region" description="Helical" evidence="3">
    <location>
        <begin position="418"/>
        <end position="441"/>
    </location>
</feature>
<comment type="caution">
    <text evidence="5">The sequence shown here is derived from an EMBL/GenBank/DDBJ whole genome shotgun (WGS) entry which is preliminary data.</text>
</comment>
<gene>
    <name evidence="5" type="ORF">RirG_081570</name>
</gene>
<dbReference type="STRING" id="1432141.A0A015JNJ6"/>
<proteinExistence type="predicted"/>
<feature type="coiled-coil region" evidence="1">
    <location>
        <begin position="123"/>
        <end position="172"/>
    </location>
</feature>
<evidence type="ECO:0000256" key="4">
    <source>
        <dbReference type="SAM" id="SignalP"/>
    </source>
</evidence>
<accession>A0A015JNJ6</accession>
<dbReference type="SUPFAM" id="SSF47162">
    <property type="entry name" value="Apolipoprotein"/>
    <property type="match status" value="1"/>
</dbReference>
<keyword evidence="3" id="KW-0472">Membrane</keyword>
<feature type="chain" id="PRO_5001474464" evidence="4">
    <location>
        <begin position="19"/>
        <end position="556"/>
    </location>
</feature>
<dbReference type="PANTHER" id="PTHR18976:SF34">
    <property type="entry name" value="LIPID-BINDING PROTEIN"/>
    <property type="match status" value="1"/>
</dbReference>
<dbReference type="SMR" id="A0A015JNJ6"/>
<keyword evidence="3" id="KW-0812">Transmembrane</keyword>
<feature type="transmembrane region" description="Helical" evidence="3">
    <location>
        <begin position="34"/>
        <end position="54"/>
    </location>
</feature>
<dbReference type="PANTHER" id="PTHR18976">
    <property type="entry name" value="APOLIPOPROTEIN"/>
    <property type="match status" value="1"/>
</dbReference>
<reference evidence="5 6" key="1">
    <citation type="submission" date="2014-02" db="EMBL/GenBank/DDBJ databases">
        <title>Single nucleus genome sequencing reveals high similarity among nuclei of an endomycorrhizal fungus.</title>
        <authorList>
            <person name="Lin K."/>
            <person name="Geurts R."/>
            <person name="Zhang Z."/>
            <person name="Limpens E."/>
            <person name="Saunders D.G."/>
            <person name="Mu D."/>
            <person name="Pang E."/>
            <person name="Cao H."/>
            <person name="Cha H."/>
            <person name="Lin T."/>
            <person name="Zhou Q."/>
            <person name="Shang Y."/>
            <person name="Li Y."/>
            <person name="Ivanov S."/>
            <person name="Sharma T."/>
            <person name="Velzen R.V."/>
            <person name="Ruijter N.D."/>
            <person name="Aanen D.K."/>
            <person name="Win J."/>
            <person name="Kamoun S."/>
            <person name="Bisseling T."/>
            <person name="Huang S."/>
        </authorList>
    </citation>
    <scope>NUCLEOTIDE SEQUENCE [LARGE SCALE GENOMIC DNA]</scope>
    <source>
        <strain evidence="6">DAOM197198w</strain>
    </source>
</reference>